<keyword evidence="4" id="KW-0472">Membrane</keyword>
<evidence type="ECO:0000256" key="5">
    <source>
        <dbReference type="ARBA" id="ARBA00023237"/>
    </source>
</evidence>
<evidence type="ECO:0000313" key="8">
    <source>
        <dbReference type="EMBL" id="SMC68936.1"/>
    </source>
</evidence>
<dbReference type="Proteomes" id="UP000192756">
    <property type="component" value="Unassembled WGS sequence"/>
</dbReference>
<evidence type="ECO:0000256" key="2">
    <source>
        <dbReference type="ARBA" id="ARBA00006275"/>
    </source>
</evidence>
<dbReference type="Gene3D" id="1.25.40.390">
    <property type="match status" value="1"/>
</dbReference>
<dbReference type="OrthoDB" id="5694214at2"/>
<dbReference type="InterPro" id="IPR011990">
    <property type="entry name" value="TPR-like_helical_dom_sf"/>
</dbReference>
<keyword evidence="9" id="KW-1185">Reference proteome</keyword>
<evidence type="ECO:0000256" key="1">
    <source>
        <dbReference type="ARBA" id="ARBA00004442"/>
    </source>
</evidence>
<dbReference type="EMBL" id="FWXT01000001">
    <property type="protein sequence ID" value="SMC68936.1"/>
    <property type="molecule type" value="Genomic_DNA"/>
</dbReference>
<keyword evidence="3" id="KW-0732">Signal</keyword>
<proteinExistence type="inferred from homology"/>
<protein>
    <submittedName>
        <fullName evidence="8">SusD family protein</fullName>
    </submittedName>
</protein>
<dbReference type="STRING" id="151894.SAMN04488524_2024"/>
<comment type="similarity">
    <text evidence="2">Belongs to the SusD family.</text>
</comment>
<dbReference type="Pfam" id="PF14322">
    <property type="entry name" value="SusD-like_3"/>
    <property type="match status" value="1"/>
</dbReference>
<accession>A0A1W2B7N2</accession>
<name>A0A1W2B7N2_9SPHI</name>
<dbReference type="InterPro" id="IPR033985">
    <property type="entry name" value="SusD-like_N"/>
</dbReference>
<gene>
    <name evidence="8" type="ORF">SAMN04488524_2024</name>
</gene>
<evidence type="ECO:0000313" key="9">
    <source>
        <dbReference type="Proteomes" id="UP000192756"/>
    </source>
</evidence>
<feature type="domain" description="SusD-like N-terminal" evidence="7">
    <location>
        <begin position="24"/>
        <end position="227"/>
    </location>
</feature>
<evidence type="ECO:0000256" key="3">
    <source>
        <dbReference type="ARBA" id="ARBA00022729"/>
    </source>
</evidence>
<comment type="subcellular location">
    <subcellularLocation>
        <location evidence="1">Cell outer membrane</location>
    </subcellularLocation>
</comment>
<feature type="domain" description="RagB/SusD" evidence="6">
    <location>
        <begin position="333"/>
        <end position="428"/>
    </location>
</feature>
<organism evidence="8 9">
    <name type="scientific">Pedobacter africanus</name>
    <dbReference type="NCBI Taxonomy" id="151894"/>
    <lineage>
        <taxon>Bacteria</taxon>
        <taxon>Pseudomonadati</taxon>
        <taxon>Bacteroidota</taxon>
        <taxon>Sphingobacteriia</taxon>
        <taxon>Sphingobacteriales</taxon>
        <taxon>Sphingobacteriaceae</taxon>
        <taxon>Pedobacter</taxon>
    </lineage>
</organism>
<dbReference type="GO" id="GO:0009279">
    <property type="term" value="C:cell outer membrane"/>
    <property type="evidence" value="ECO:0007669"/>
    <property type="project" value="UniProtKB-SubCell"/>
</dbReference>
<evidence type="ECO:0000259" key="7">
    <source>
        <dbReference type="Pfam" id="PF14322"/>
    </source>
</evidence>
<dbReference type="InterPro" id="IPR012944">
    <property type="entry name" value="SusD_RagB_dom"/>
</dbReference>
<evidence type="ECO:0000256" key="4">
    <source>
        <dbReference type="ARBA" id="ARBA00023136"/>
    </source>
</evidence>
<sequence length="471" mass="52468">MKKIFIYALLMAGLFMPFGCKKQLDKLPDNAKVEGNAITDQPSAIVALNGVYFRFANASNTRTDWSVNQIMGGRFSGYLVDATGNGGANDEINAFDNTGYISQWGRYYSLVNAANGVIGAVEGLADNKFVAGKKQQILGEARFLRAYGHFKLLSYFGQWFDVNSAYGVIIQDQFITLTNKDKARGTVKECYDFILTDIDYAIANAPVTGPNVYAGKWTAMALKMRVLLSRGQGDDYAQTVTLANSIINEGPYALEPNLRDLFYTKGLASTEVMLGIKPQANQDQVYENMSGNFIGRSFIYGANQNLINLYNNDPRKAWIIGTQYRTSAFNYFIKFVQPTRISTVVSETAYAFRLTEVYLMQAEAMVRSGGALAPAKTRLKEVLSKSGLTDFTAVDAANTTDELLRQIYLEYVRNMVGEDGIEWMALLRLPFAMVQQLRPTITNKIQYILPIPKAEFLQNPKTGEQNPGYSR</sequence>
<dbReference type="AlphaFoldDB" id="A0A1W2B7N2"/>
<reference evidence="9" key="1">
    <citation type="submission" date="2017-04" db="EMBL/GenBank/DDBJ databases">
        <authorList>
            <person name="Varghese N."/>
            <person name="Submissions S."/>
        </authorList>
    </citation>
    <scope>NUCLEOTIDE SEQUENCE [LARGE SCALE GENOMIC DNA]</scope>
    <source>
        <strain evidence="9">DSM 12126</strain>
    </source>
</reference>
<dbReference type="Pfam" id="PF07980">
    <property type="entry name" value="SusD_RagB"/>
    <property type="match status" value="1"/>
</dbReference>
<evidence type="ECO:0000259" key="6">
    <source>
        <dbReference type="Pfam" id="PF07980"/>
    </source>
</evidence>
<dbReference type="RefSeq" id="WP_084238189.1">
    <property type="nucleotide sequence ID" value="NZ_FWXT01000001.1"/>
</dbReference>
<dbReference type="SUPFAM" id="SSF48452">
    <property type="entry name" value="TPR-like"/>
    <property type="match status" value="1"/>
</dbReference>
<keyword evidence="5" id="KW-0998">Cell outer membrane</keyword>